<accession>A0A8X6Y9J0</accession>
<name>A0A8X6Y9J0_9ARAC</name>
<proteinExistence type="predicted"/>
<gene>
    <name evidence="1" type="ORF">TNIN_386211</name>
</gene>
<keyword evidence="2" id="KW-1185">Reference proteome</keyword>
<dbReference type="EMBL" id="BMAV01017163">
    <property type="protein sequence ID" value="GFY68636.1"/>
    <property type="molecule type" value="Genomic_DNA"/>
</dbReference>
<dbReference type="AlphaFoldDB" id="A0A8X6Y9J0"/>
<evidence type="ECO:0000313" key="2">
    <source>
        <dbReference type="Proteomes" id="UP000886998"/>
    </source>
</evidence>
<comment type="caution">
    <text evidence="1">The sequence shown here is derived from an EMBL/GenBank/DDBJ whole genome shotgun (WGS) entry which is preliminary data.</text>
</comment>
<sequence>MDKLNEHNETLYLSCNKCHFYSEKVKYRFTVAAQSSDHLYKPQRFTVSLNRPPQIFKNARNIKDNACCSHYSCNKYVSMLTVHMVFYAPPHQKEKLMDDNSGDLGG</sequence>
<dbReference type="Proteomes" id="UP000886998">
    <property type="component" value="Unassembled WGS sequence"/>
</dbReference>
<protein>
    <submittedName>
        <fullName evidence="1">Uncharacterized protein</fullName>
    </submittedName>
</protein>
<organism evidence="1 2">
    <name type="scientific">Trichonephila inaurata madagascariensis</name>
    <dbReference type="NCBI Taxonomy" id="2747483"/>
    <lineage>
        <taxon>Eukaryota</taxon>
        <taxon>Metazoa</taxon>
        <taxon>Ecdysozoa</taxon>
        <taxon>Arthropoda</taxon>
        <taxon>Chelicerata</taxon>
        <taxon>Arachnida</taxon>
        <taxon>Araneae</taxon>
        <taxon>Araneomorphae</taxon>
        <taxon>Entelegynae</taxon>
        <taxon>Araneoidea</taxon>
        <taxon>Nephilidae</taxon>
        <taxon>Trichonephila</taxon>
        <taxon>Trichonephila inaurata</taxon>
    </lineage>
</organism>
<evidence type="ECO:0000313" key="1">
    <source>
        <dbReference type="EMBL" id="GFY68636.1"/>
    </source>
</evidence>
<reference evidence="1" key="1">
    <citation type="submission" date="2020-08" db="EMBL/GenBank/DDBJ databases">
        <title>Multicomponent nature underlies the extraordinary mechanical properties of spider dragline silk.</title>
        <authorList>
            <person name="Kono N."/>
            <person name="Nakamura H."/>
            <person name="Mori M."/>
            <person name="Yoshida Y."/>
            <person name="Ohtoshi R."/>
            <person name="Malay A.D."/>
            <person name="Moran D.A.P."/>
            <person name="Tomita M."/>
            <person name="Numata K."/>
            <person name="Arakawa K."/>
        </authorList>
    </citation>
    <scope>NUCLEOTIDE SEQUENCE</scope>
</reference>